<dbReference type="EMBL" id="JAXAVW010000064">
    <property type="protein sequence ID" value="MDX8037380.1"/>
    <property type="molecule type" value="Genomic_DNA"/>
</dbReference>
<dbReference type="Gene3D" id="1.25.40.10">
    <property type="entry name" value="Tetratricopeptide repeat domain"/>
    <property type="match status" value="1"/>
</dbReference>
<dbReference type="RefSeq" id="WP_319972377.1">
    <property type="nucleotide sequence ID" value="NZ_JAXAVW010000064.1"/>
</dbReference>
<dbReference type="Proteomes" id="UP001285521">
    <property type="component" value="Unassembled WGS sequence"/>
</dbReference>
<evidence type="ECO:0008006" key="3">
    <source>
        <dbReference type="Google" id="ProtNLM"/>
    </source>
</evidence>
<name>A0ABU4TGR9_9PSEU</name>
<gene>
    <name evidence="1" type="ORF">SK803_44910</name>
</gene>
<dbReference type="SUPFAM" id="SSF48452">
    <property type="entry name" value="TPR-like"/>
    <property type="match status" value="1"/>
</dbReference>
<proteinExistence type="predicted"/>
<sequence length="515" mass="57065">MDDSDADDGLAFAPRHDWAPDIVRAAAGALEPPPLDLGRRAFALEPEAVPDRLGDRLAPHDDGLRTGTGGDWLSDDLARLREHEADLKLRGLLDKAEQALREERHADAWEHVEAALGIAPATVAALVLGVRCQHVLGEYETVLDRLIAARPDITDDADVKVVAQLVSTCELRLVDQVSEEADGLLDGDELDEAVEYVEQRVSRHPEVAGLHYVHGAVLYQTGQFPRALEVVEAARGADPEMFEDLYLAIQAKLCAPRVEHARQSLRAGEPKTAIEHLVACGEMLYSDSRYELLWSYAHERYAKSSKVPFVGWRRTRRAGVPPLSPAELQDVLGWVLAEEFNAGVTALGNQDFTATSTHCARAEAIDARCGVIAYLHATAETFAAQEALDRIDLGTLAVAERHLTRAAGLVPLLASDPELVEQRRWLEARVKNDLTDIARLARFIRCVTRFNDLMTRYERRTITTRNELYSVRGELISIRSEARISRKEHASDPSALRTLDNLLAALDHNLRQLLV</sequence>
<accession>A0ABU4TGR9</accession>
<dbReference type="InterPro" id="IPR011990">
    <property type="entry name" value="TPR-like_helical_dom_sf"/>
</dbReference>
<protein>
    <recommendedName>
        <fullName evidence="3">Tetratricopeptide repeat-containing protein</fullName>
    </recommendedName>
</protein>
<reference evidence="1 2" key="1">
    <citation type="submission" date="2023-11" db="EMBL/GenBank/DDBJ databases">
        <title>Lentzea sokolovensis, sp. nov., Lentzea kristufkii, sp. nov., and Lentzea miocenensis, sp. nov., rare actinobacteria from Sokolov Coal Basin, Miocene lacustrine sediment, Czech Republic.</title>
        <authorList>
            <person name="Lara A."/>
            <person name="Kotroba L."/>
            <person name="Nouioui I."/>
            <person name="Neumann-Schaal M."/>
            <person name="Mast Y."/>
            <person name="Chronakova A."/>
        </authorList>
    </citation>
    <scope>NUCLEOTIDE SEQUENCE [LARGE SCALE GENOMIC DNA]</scope>
    <source>
        <strain evidence="1 2">BCCO 10_0856</strain>
    </source>
</reference>
<keyword evidence="2" id="KW-1185">Reference proteome</keyword>
<evidence type="ECO:0000313" key="1">
    <source>
        <dbReference type="EMBL" id="MDX8037380.1"/>
    </source>
</evidence>
<organism evidence="1 2">
    <name type="scientific">Lentzea miocenica</name>
    <dbReference type="NCBI Taxonomy" id="3095431"/>
    <lineage>
        <taxon>Bacteria</taxon>
        <taxon>Bacillati</taxon>
        <taxon>Actinomycetota</taxon>
        <taxon>Actinomycetes</taxon>
        <taxon>Pseudonocardiales</taxon>
        <taxon>Pseudonocardiaceae</taxon>
        <taxon>Lentzea</taxon>
    </lineage>
</organism>
<comment type="caution">
    <text evidence="1">The sequence shown here is derived from an EMBL/GenBank/DDBJ whole genome shotgun (WGS) entry which is preliminary data.</text>
</comment>
<evidence type="ECO:0000313" key="2">
    <source>
        <dbReference type="Proteomes" id="UP001285521"/>
    </source>
</evidence>